<sequence length="1009" mass="108965">MISGRAVSQSATLARLGFADPPRAGQLLADPALAGLVDPFDDVFRDGLPDALGVVADPDLALLSLVRLMESLRASEPRRRDEESGAATEVTGLVAALRHPGAARDRLLAVLGASSALGDHLVAHPEHWRSVAEARPRTPEQRVEELVAAVRETGGRTPYDALRIGYRRQLLGIAALDLTTDDPPAALPEAAAALADLAEAALEAALQIARDHVGDDADLCDFAVIGMGKTGGRELNYVSDVDVIFVAEPREGVDEPRALAAGTALATHLMRACSTSTGEGTLWPVDAALRPEGKNGPLVRTVESHRTYYERWAKTWEFQALLKARPVAGDRALGEAYLEAVRPMVWQAASRENFVEDVQAMRRRVEQHVPAAEADRQLKLGPGGLRDVEFSVQLLQLVHGRADASLRSGTTLEALDALARGGYVGRDDAATLDDAYRLLRTLEHRIQLFRLRRTHLMPTAEADLRRLGRALGHRSDAAKAVAAQRQQEAREVRRIHERLFYRPLLAAVARLSTSDARLGPEAARERLAALGFRDPAGAIRHLEALTAGVSRRAAIQRTLLPVMLAWFADEADPDGGLLAFRKVSEELGSTHWYLRLLRDEGSAAERLAHTLARSRYAADLLVGAPESVAMLGDPGGLTPLPRADLVKRMTAAAGRQEDPDRAVRAARSLRRQELFRIAVADLTGELDLQQVGTALTDLTAALLETALTVAVRVVEERHGPAATRLLVVGMGRLGGGEVGYGSDADVLFVHDPVDGADDKAAQEQALETVQELRRLLGAAGPDPALGLDADLRPEGKNGPLVRSLASYRAYYARWSLTWESQALLRATPIAGDVELGERFLELVDPLRWPDDGLTPDQVREIRRLKARMEAERLPRGADPKSHFKLGRGGLSDVEWTVQLIQMQHAHEVEGLRTTSTLGALGAAVAAGHLDPEQGEALRASWTLASRLRNAAVLFRGKPADSVPSDLRVADGVSRILGGEPGSGADLAGAYRRVARHARAVTESNFYGSR</sequence>
<dbReference type="InterPro" id="IPR005190">
    <property type="entry name" value="GlnE_rpt_dom"/>
</dbReference>
<evidence type="ECO:0000256" key="4">
    <source>
        <dbReference type="ARBA" id="ARBA00022840"/>
    </source>
</evidence>
<gene>
    <name evidence="7" type="primary">glnE</name>
    <name evidence="10" type="ORF">GCM10025782_21340</name>
</gene>
<evidence type="ECO:0000256" key="3">
    <source>
        <dbReference type="ARBA" id="ARBA00022741"/>
    </source>
</evidence>
<feature type="domain" description="PII-uridylyltransferase/Glutamine-synthetase adenylyltransferase" evidence="9">
    <location>
        <begin position="360"/>
        <end position="500"/>
    </location>
</feature>
<feature type="domain" description="Glutamate-ammonia ligase adenylyltransferase repeated" evidence="8">
    <location>
        <begin position="605"/>
        <end position="841"/>
    </location>
</feature>
<dbReference type="EC" id="2.7.7.89" evidence="7"/>
<evidence type="ECO:0000313" key="10">
    <source>
        <dbReference type="EMBL" id="GAA4723111.1"/>
    </source>
</evidence>
<dbReference type="EC" id="2.7.7.42" evidence="7"/>
<dbReference type="HAMAP" id="MF_00802">
    <property type="entry name" value="GlnE"/>
    <property type="match status" value="1"/>
</dbReference>
<comment type="caution">
    <text evidence="10">The sequence shown here is derived from an EMBL/GenBank/DDBJ whole genome shotgun (WGS) entry which is preliminary data.</text>
</comment>
<dbReference type="EMBL" id="BAABLO010000009">
    <property type="protein sequence ID" value="GAA4723111.1"/>
    <property type="molecule type" value="Genomic_DNA"/>
</dbReference>
<dbReference type="Gene3D" id="3.30.460.10">
    <property type="entry name" value="Beta Polymerase, domain 2"/>
    <property type="match status" value="2"/>
</dbReference>
<evidence type="ECO:0000259" key="9">
    <source>
        <dbReference type="Pfam" id="PF08335"/>
    </source>
</evidence>
<keyword evidence="11" id="KW-1185">Reference proteome</keyword>
<evidence type="ECO:0000256" key="5">
    <source>
        <dbReference type="ARBA" id="ARBA00022842"/>
    </source>
</evidence>
<dbReference type="SUPFAM" id="SSF81301">
    <property type="entry name" value="Nucleotidyltransferase"/>
    <property type="match status" value="2"/>
</dbReference>
<dbReference type="InterPro" id="IPR023057">
    <property type="entry name" value="GlnE"/>
</dbReference>
<dbReference type="Pfam" id="PF03710">
    <property type="entry name" value="GlnE"/>
    <property type="match status" value="2"/>
</dbReference>
<evidence type="ECO:0000256" key="7">
    <source>
        <dbReference type="HAMAP-Rule" id="MF_00802"/>
    </source>
</evidence>
<dbReference type="SUPFAM" id="SSF81593">
    <property type="entry name" value="Nucleotidyltransferase substrate binding subunit/domain"/>
    <property type="match status" value="2"/>
</dbReference>
<keyword evidence="3 7" id="KW-0547">Nucleotide-binding</keyword>
<dbReference type="Pfam" id="PF08335">
    <property type="entry name" value="GlnD_UR_UTase"/>
    <property type="match status" value="2"/>
</dbReference>
<evidence type="ECO:0000313" key="11">
    <source>
        <dbReference type="Proteomes" id="UP001500556"/>
    </source>
</evidence>
<keyword evidence="4 7" id="KW-0067">ATP-binding</keyword>
<organism evidence="10 11">
    <name type="scientific">Pedococcus ginsenosidimutans</name>
    <dbReference type="NCBI Taxonomy" id="490570"/>
    <lineage>
        <taxon>Bacteria</taxon>
        <taxon>Bacillati</taxon>
        <taxon>Actinomycetota</taxon>
        <taxon>Actinomycetes</taxon>
        <taxon>Micrococcales</taxon>
        <taxon>Intrasporangiaceae</taxon>
        <taxon>Pedococcus</taxon>
    </lineage>
</organism>
<dbReference type="CDD" id="cd05401">
    <property type="entry name" value="NT_GlnE_GlnD_like"/>
    <property type="match status" value="2"/>
</dbReference>
<dbReference type="NCBIfam" id="NF010707">
    <property type="entry name" value="PRK14109.1"/>
    <property type="match status" value="1"/>
</dbReference>
<protein>
    <recommendedName>
        <fullName evidence="7">Bifunctional glutamine synthetase adenylyltransferase/adenylyl-removing enzyme</fullName>
    </recommendedName>
    <alternativeName>
        <fullName evidence="7">ATP:glutamine synthetase adenylyltransferase</fullName>
    </alternativeName>
    <alternativeName>
        <fullName evidence="7">ATase</fullName>
    </alternativeName>
    <domain>
        <recommendedName>
            <fullName evidence="7">Glutamine synthetase adenylyl-L-tyrosine phosphorylase</fullName>
            <ecNumber evidence="7">2.7.7.89</ecNumber>
        </recommendedName>
        <alternativeName>
            <fullName evidence="7">Adenylyl removase</fullName>
            <shortName evidence="7">AR</shortName>
            <shortName evidence="7">AT-N</shortName>
        </alternativeName>
    </domain>
    <domain>
        <recommendedName>
            <fullName evidence="7">Glutamine synthetase adenylyl transferase</fullName>
            <ecNumber evidence="7">2.7.7.42</ecNumber>
        </recommendedName>
        <alternativeName>
            <fullName evidence="7">Adenylyl transferase</fullName>
            <shortName evidence="7">AT</shortName>
            <shortName evidence="7">AT-C</shortName>
        </alternativeName>
    </domain>
</protein>
<evidence type="ECO:0000256" key="2">
    <source>
        <dbReference type="ARBA" id="ARBA00022695"/>
    </source>
</evidence>
<proteinExistence type="inferred from homology"/>
<evidence type="ECO:0000256" key="6">
    <source>
        <dbReference type="ARBA" id="ARBA00023268"/>
    </source>
</evidence>
<evidence type="ECO:0000256" key="1">
    <source>
        <dbReference type="ARBA" id="ARBA00022679"/>
    </source>
</evidence>
<comment type="catalytic activity">
    <reaction evidence="7">
        <text>[glutamine synthetase]-O(4)-(5'-adenylyl)-L-tyrosine + phosphate = [glutamine synthetase]-L-tyrosine + ADP</text>
        <dbReference type="Rhea" id="RHEA:43716"/>
        <dbReference type="Rhea" id="RHEA-COMP:10660"/>
        <dbReference type="Rhea" id="RHEA-COMP:10661"/>
        <dbReference type="ChEBI" id="CHEBI:43474"/>
        <dbReference type="ChEBI" id="CHEBI:46858"/>
        <dbReference type="ChEBI" id="CHEBI:83624"/>
        <dbReference type="ChEBI" id="CHEBI:456216"/>
        <dbReference type="EC" id="2.7.7.89"/>
    </reaction>
</comment>
<dbReference type="Gene3D" id="1.20.120.330">
    <property type="entry name" value="Nucleotidyltransferases domain 2"/>
    <property type="match status" value="2"/>
</dbReference>
<feature type="domain" description="PII-uridylyltransferase/Glutamine-synthetase adenylyltransferase" evidence="9">
    <location>
        <begin position="864"/>
        <end position="1002"/>
    </location>
</feature>
<feature type="region of interest" description="Adenylyl transferase" evidence="7">
    <location>
        <begin position="512"/>
        <end position="1009"/>
    </location>
</feature>
<comment type="catalytic activity">
    <reaction evidence="7">
        <text>[glutamine synthetase]-L-tyrosine + ATP = [glutamine synthetase]-O(4)-(5'-adenylyl)-L-tyrosine + diphosphate</text>
        <dbReference type="Rhea" id="RHEA:18589"/>
        <dbReference type="Rhea" id="RHEA-COMP:10660"/>
        <dbReference type="Rhea" id="RHEA-COMP:10661"/>
        <dbReference type="ChEBI" id="CHEBI:30616"/>
        <dbReference type="ChEBI" id="CHEBI:33019"/>
        <dbReference type="ChEBI" id="CHEBI:46858"/>
        <dbReference type="ChEBI" id="CHEBI:83624"/>
        <dbReference type="EC" id="2.7.7.42"/>
    </reaction>
</comment>
<dbReference type="GO" id="GO:0016779">
    <property type="term" value="F:nucleotidyltransferase activity"/>
    <property type="evidence" value="ECO:0007669"/>
    <property type="project" value="UniProtKB-KW"/>
</dbReference>
<dbReference type="InterPro" id="IPR043519">
    <property type="entry name" value="NT_sf"/>
</dbReference>
<dbReference type="RefSeq" id="WP_345503185.1">
    <property type="nucleotide sequence ID" value="NZ_BAABLO010000009.1"/>
</dbReference>
<dbReference type="Proteomes" id="UP001500556">
    <property type="component" value="Unassembled WGS sequence"/>
</dbReference>
<dbReference type="PANTHER" id="PTHR30621">
    <property type="entry name" value="GLUTAMINE SYNTHETASE ADENYLYLTRANSFERASE"/>
    <property type="match status" value="1"/>
</dbReference>
<keyword evidence="1 7" id="KW-0808">Transferase</keyword>
<accession>A0ABP8Y866</accession>
<dbReference type="PANTHER" id="PTHR30621:SF0">
    <property type="entry name" value="BIFUNCTIONAL GLUTAMINE SYNTHETASE ADENYLYLTRANSFERASE_ADENYLYL-REMOVING ENZYME"/>
    <property type="match status" value="1"/>
</dbReference>
<comment type="cofactor">
    <cofactor evidence="7">
        <name>Mg(2+)</name>
        <dbReference type="ChEBI" id="CHEBI:18420"/>
    </cofactor>
</comment>
<evidence type="ECO:0000259" key="8">
    <source>
        <dbReference type="Pfam" id="PF03710"/>
    </source>
</evidence>
<dbReference type="InterPro" id="IPR013546">
    <property type="entry name" value="PII_UdlTrfase/GS_AdlTrfase"/>
</dbReference>
<reference evidence="11" key="1">
    <citation type="journal article" date="2019" name="Int. J. Syst. Evol. Microbiol.">
        <title>The Global Catalogue of Microorganisms (GCM) 10K type strain sequencing project: providing services to taxonomists for standard genome sequencing and annotation.</title>
        <authorList>
            <consortium name="The Broad Institute Genomics Platform"/>
            <consortium name="The Broad Institute Genome Sequencing Center for Infectious Disease"/>
            <person name="Wu L."/>
            <person name="Ma J."/>
        </authorList>
    </citation>
    <scope>NUCLEOTIDE SEQUENCE [LARGE SCALE GENOMIC DNA]</scope>
    <source>
        <strain evidence="11">JCM 18961</strain>
    </source>
</reference>
<name>A0ABP8Y866_9MICO</name>
<keyword evidence="2 7" id="KW-0548">Nucleotidyltransferase</keyword>
<comment type="similarity">
    <text evidence="7">Belongs to the GlnE family.</text>
</comment>
<feature type="domain" description="Glutamate-ammonia ligase adenylyltransferase repeated" evidence="8">
    <location>
        <begin position="106"/>
        <end position="338"/>
    </location>
</feature>
<keyword evidence="5 7" id="KW-0460">Magnesium</keyword>
<feature type="region of interest" description="Adenylyl removase" evidence="7">
    <location>
        <begin position="1"/>
        <end position="504"/>
    </location>
</feature>
<keyword evidence="6 7" id="KW-0511">Multifunctional enzyme</keyword>
<comment type="function">
    <text evidence="7">Involved in the regulation of glutamine synthetase GlnA, a key enzyme in the process to assimilate ammonia. When cellular nitrogen levels are high, the C-terminal adenylyl transferase (AT) inactivates GlnA by covalent transfer of an adenylyl group from ATP to specific tyrosine residue of GlnA, thus reducing its activity. Conversely, when nitrogen levels are low, the N-terminal adenylyl removase (AR) activates GlnA by removing the adenylyl group by phosphorolysis, increasing its activity. The regulatory region of GlnE binds the signal transduction protein PII (GlnB) which indicates the nitrogen status of the cell.</text>
</comment>